<organism evidence="2">
    <name type="scientific">marine sediment metagenome</name>
    <dbReference type="NCBI Taxonomy" id="412755"/>
    <lineage>
        <taxon>unclassified sequences</taxon>
        <taxon>metagenomes</taxon>
        <taxon>ecological metagenomes</taxon>
    </lineage>
</organism>
<protein>
    <submittedName>
        <fullName evidence="2">Uncharacterized protein</fullName>
    </submittedName>
</protein>
<proteinExistence type="predicted"/>
<dbReference type="EMBL" id="LAZR01061629">
    <property type="protein sequence ID" value="KKK63193.1"/>
    <property type="molecule type" value="Genomic_DNA"/>
</dbReference>
<evidence type="ECO:0000313" key="2">
    <source>
        <dbReference type="EMBL" id="KKK63193.1"/>
    </source>
</evidence>
<dbReference type="PROSITE" id="PS51257">
    <property type="entry name" value="PROKAR_LIPOPROTEIN"/>
    <property type="match status" value="1"/>
</dbReference>
<feature type="region of interest" description="Disordered" evidence="1">
    <location>
        <begin position="26"/>
        <end position="47"/>
    </location>
</feature>
<feature type="non-terminal residue" evidence="2">
    <location>
        <position position="47"/>
    </location>
</feature>
<accession>A0A0F8X2P1</accession>
<reference evidence="2" key="1">
    <citation type="journal article" date="2015" name="Nature">
        <title>Complex archaea that bridge the gap between prokaryotes and eukaryotes.</title>
        <authorList>
            <person name="Spang A."/>
            <person name="Saw J.H."/>
            <person name="Jorgensen S.L."/>
            <person name="Zaremba-Niedzwiedzka K."/>
            <person name="Martijn J."/>
            <person name="Lind A.E."/>
            <person name="van Eijk R."/>
            <person name="Schleper C."/>
            <person name="Guy L."/>
            <person name="Ettema T.J."/>
        </authorList>
    </citation>
    <scope>NUCLEOTIDE SEQUENCE</scope>
</reference>
<dbReference type="AlphaFoldDB" id="A0A0F8X2P1"/>
<evidence type="ECO:0000256" key="1">
    <source>
        <dbReference type="SAM" id="MobiDB-lite"/>
    </source>
</evidence>
<gene>
    <name evidence="2" type="ORF">LCGC14_2996730</name>
</gene>
<comment type="caution">
    <text evidence="2">The sequence shown here is derived from an EMBL/GenBank/DDBJ whole genome shotgun (WGS) entry which is preliminary data.</text>
</comment>
<sequence length="47" mass="5073">MPKNFTIIVIALASCFALLSCAEKPEKKAKAPEGQTALSYYPSGEVR</sequence>
<name>A0A0F8X2P1_9ZZZZ</name>